<feature type="region of interest" description="Disordered" evidence="1">
    <location>
        <begin position="1"/>
        <end position="25"/>
    </location>
</feature>
<proteinExistence type="predicted"/>
<gene>
    <name evidence="2" type="ORF">PCOR1329_LOCUS4151</name>
</gene>
<comment type="caution">
    <text evidence="2">The sequence shown here is derived from an EMBL/GenBank/DDBJ whole genome shotgun (WGS) entry which is preliminary data.</text>
</comment>
<dbReference type="EMBL" id="CAUYUJ010001078">
    <property type="protein sequence ID" value="CAK0794056.1"/>
    <property type="molecule type" value="Genomic_DNA"/>
</dbReference>
<dbReference type="Proteomes" id="UP001189429">
    <property type="component" value="Unassembled WGS sequence"/>
</dbReference>
<reference evidence="2" key="1">
    <citation type="submission" date="2023-10" db="EMBL/GenBank/DDBJ databases">
        <authorList>
            <person name="Chen Y."/>
            <person name="Shah S."/>
            <person name="Dougan E. K."/>
            <person name="Thang M."/>
            <person name="Chan C."/>
        </authorList>
    </citation>
    <scope>NUCLEOTIDE SEQUENCE [LARGE SCALE GENOMIC DNA]</scope>
</reference>
<organism evidence="2 3">
    <name type="scientific">Prorocentrum cordatum</name>
    <dbReference type="NCBI Taxonomy" id="2364126"/>
    <lineage>
        <taxon>Eukaryota</taxon>
        <taxon>Sar</taxon>
        <taxon>Alveolata</taxon>
        <taxon>Dinophyceae</taxon>
        <taxon>Prorocentrales</taxon>
        <taxon>Prorocentraceae</taxon>
        <taxon>Prorocentrum</taxon>
    </lineage>
</organism>
<accession>A0ABN9PU76</accession>
<keyword evidence="3" id="KW-1185">Reference proteome</keyword>
<name>A0ABN9PU76_9DINO</name>
<feature type="region of interest" description="Disordered" evidence="1">
    <location>
        <begin position="60"/>
        <end position="99"/>
    </location>
</feature>
<evidence type="ECO:0000313" key="2">
    <source>
        <dbReference type="EMBL" id="CAK0794056.1"/>
    </source>
</evidence>
<evidence type="ECO:0000256" key="1">
    <source>
        <dbReference type="SAM" id="MobiDB-lite"/>
    </source>
</evidence>
<protein>
    <submittedName>
        <fullName evidence="2">Uncharacterized protein</fullName>
    </submittedName>
</protein>
<evidence type="ECO:0000313" key="3">
    <source>
        <dbReference type="Proteomes" id="UP001189429"/>
    </source>
</evidence>
<feature type="compositionally biased region" description="Polar residues" evidence="1">
    <location>
        <begin position="10"/>
        <end position="25"/>
    </location>
</feature>
<sequence length="117" mass="12076">MEDVDKSIASEATASAVQDTTKASADVSNGCCAMLWRLPLDALKVLDSLPAATYGLDGLLKDSSGPREDVSAPVVLGQQGSMSAEEETGQGNVPADVEDENMPLSLQTLAHTGNDLA</sequence>